<name>A0A1Y2PF10_9FLAO</name>
<evidence type="ECO:0000313" key="3">
    <source>
        <dbReference type="EMBL" id="OSY89072.1"/>
    </source>
</evidence>
<dbReference type="EMBL" id="LAPZ01000002">
    <property type="protein sequence ID" value="OSY89072.1"/>
    <property type="molecule type" value="Genomic_DNA"/>
</dbReference>
<proteinExistence type="predicted"/>
<dbReference type="Pfam" id="PF13205">
    <property type="entry name" value="Big_5"/>
    <property type="match status" value="1"/>
</dbReference>
<dbReference type="InterPro" id="IPR032812">
    <property type="entry name" value="SbsA_Ig"/>
</dbReference>
<accession>A0A1Y2PF10</accession>
<keyword evidence="4" id="KW-1185">Reference proteome</keyword>
<dbReference type="Proteomes" id="UP000194221">
    <property type="component" value="Unassembled WGS sequence"/>
</dbReference>
<sequence length="537" mass="62136">MKYLKIISVLFITFLITNCARRGNPDGGPKDETAPIMVTAKPPYESTDFKDDNIRLYFDEYIVLKDLTKQLVVSPPLKTPAVITPQGTASKYINIKILDTLKPNTTYTFNFGNAVQDNNENNKIESFKYVFSTGSYIDSLKTQGNVSDAYNKKTDKNINVVLYRIDSTFNDSIVYKRKPDYVTNTLDSTVFKITNVKEGKYLVAALKEEANDFMFNSKTDQIGFLKDPITLPKDSVLKLPIRFFREVQPYKFRRGKEVTKGKIEFGFEGKQSNMKVQLLSRVPEDFKAFSEFEKDKDTLNYWYTPNNVKDSLNFIVTNESFIDTVTVRLRKKKIDSLTVNSNVSRTLHLNDTLFLNTNNPITKIDESKFSLIDADTVDVPYELKKLHFNKLALLFKKQPKKGYIFKVLPKGIIDLYETTNDTLNYRFATKTTEDYGSIILDIQKETKVPIIIELLDKDHVVKTVYLNSSKKVEFNLLPPKEYTVRAIVDENDNKMWDTGSYLQKIQPERIVYFEEPFKLRANWIQNETFIIKDNPEE</sequence>
<evidence type="ECO:0000256" key="1">
    <source>
        <dbReference type="ARBA" id="ARBA00022729"/>
    </source>
</evidence>
<protein>
    <recommendedName>
        <fullName evidence="2">SbsA Ig-like domain-containing protein</fullName>
    </recommendedName>
</protein>
<organism evidence="3 4">
    <name type="scientific">Tenacibaculum holothuriorum</name>
    <dbReference type="NCBI Taxonomy" id="1635173"/>
    <lineage>
        <taxon>Bacteria</taxon>
        <taxon>Pseudomonadati</taxon>
        <taxon>Bacteroidota</taxon>
        <taxon>Flavobacteriia</taxon>
        <taxon>Flavobacteriales</taxon>
        <taxon>Flavobacteriaceae</taxon>
        <taxon>Tenacibaculum</taxon>
    </lineage>
</organism>
<comment type="caution">
    <text evidence="3">The sequence shown here is derived from an EMBL/GenBank/DDBJ whole genome shotgun (WGS) entry which is preliminary data.</text>
</comment>
<dbReference type="InParanoid" id="A0A1Y2PF10"/>
<reference evidence="3 4" key="1">
    <citation type="submission" date="2015-03" db="EMBL/GenBank/DDBJ databases">
        <title>Genome sequence of Tenacibaculum sp. S2-2, isolated from intestinal microbiota of sea cucumber, Apostichopus japonicas.</title>
        <authorList>
            <person name="Shao Z."/>
            <person name="Wang L."/>
            <person name="Li X."/>
        </authorList>
    </citation>
    <scope>NUCLEOTIDE SEQUENCE [LARGE SCALE GENOMIC DNA]</scope>
    <source>
        <strain evidence="3 4">S2-2</strain>
    </source>
</reference>
<evidence type="ECO:0000259" key="2">
    <source>
        <dbReference type="Pfam" id="PF13205"/>
    </source>
</evidence>
<dbReference type="STRING" id="1635173.WH52_04490"/>
<feature type="domain" description="SbsA Ig-like" evidence="2">
    <location>
        <begin position="31"/>
        <end position="133"/>
    </location>
</feature>
<keyword evidence="1" id="KW-0732">Signal</keyword>
<evidence type="ECO:0000313" key="4">
    <source>
        <dbReference type="Proteomes" id="UP000194221"/>
    </source>
</evidence>
<gene>
    <name evidence="3" type="ORF">WH52_04490</name>
</gene>
<dbReference type="AlphaFoldDB" id="A0A1Y2PF10"/>